<evidence type="ECO:0000313" key="2">
    <source>
        <dbReference type="Proteomes" id="UP000445309"/>
    </source>
</evidence>
<dbReference type="EMBL" id="CACVBY010000067">
    <property type="protein sequence ID" value="CAA7390308.1"/>
    <property type="molecule type" value="Genomic_DNA"/>
</dbReference>
<name>A0A6N4XR04_9FLAO</name>
<gene>
    <name evidence="1" type="ORF">CHRY9393_02610</name>
</gene>
<organism evidence="1 2">
    <name type="scientific">Chryseobacterium fistulae</name>
    <dbReference type="NCBI Taxonomy" id="2675058"/>
    <lineage>
        <taxon>Bacteria</taxon>
        <taxon>Pseudomonadati</taxon>
        <taxon>Bacteroidota</taxon>
        <taxon>Flavobacteriia</taxon>
        <taxon>Flavobacteriales</taxon>
        <taxon>Weeksellaceae</taxon>
        <taxon>Chryseobacterium group</taxon>
        <taxon>Chryseobacterium</taxon>
    </lineage>
</organism>
<protein>
    <submittedName>
        <fullName evidence="1">Uncharacterized protein</fullName>
    </submittedName>
</protein>
<reference evidence="1 2" key="1">
    <citation type="submission" date="2020-01" db="EMBL/GenBank/DDBJ databases">
        <authorList>
            <person name="Rodrigo-Torres L."/>
            <person name="Arahal R. D."/>
            <person name="Lucena T."/>
        </authorList>
    </citation>
    <scope>NUCLEOTIDE SEQUENCE [LARGE SCALE GENOMIC DNA]</scope>
    <source>
        <strain evidence="1 2">CECT 9393</strain>
    </source>
</reference>
<accession>A0A6N4XR04</accession>
<evidence type="ECO:0000313" key="1">
    <source>
        <dbReference type="EMBL" id="CAA7390308.1"/>
    </source>
</evidence>
<proteinExistence type="predicted"/>
<dbReference type="AlphaFoldDB" id="A0A6N4XR04"/>
<keyword evidence="2" id="KW-1185">Reference proteome</keyword>
<dbReference type="Proteomes" id="UP000445309">
    <property type="component" value="Unassembled WGS sequence"/>
</dbReference>
<sequence length="34" mass="3782">MKSRENFSAFSIVNIRSIQDVGNIISDNGPEVFP</sequence>